<keyword evidence="3" id="KW-1185">Reference proteome</keyword>
<dbReference type="Proteomes" id="UP000186817">
    <property type="component" value="Unassembled WGS sequence"/>
</dbReference>
<keyword evidence="1" id="KW-0732">Signal</keyword>
<feature type="signal peptide" evidence="1">
    <location>
        <begin position="1"/>
        <end position="19"/>
    </location>
</feature>
<evidence type="ECO:0000256" key="1">
    <source>
        <dbReference type="SAM" id="SignalP"/>
    </source>
</evidence>
<name>A0A1Q9CJL5_SYMMI</name>
<organism evidence="2 3">
    <name type="scientific">Symbiodinium microadriaticum</name>
    <name type="common">Dinoflagellate</name>
    <name type="synonym">Zooxanthella microadriatica</name>
    <dbReference type="NCBI Taxonomy" id="2951"/>
    <lineage>
        <taxon>Eukaryota</taxon>
        <taxon>Sar</taxon>
        <taxon>Alveolata</taxon>
        <taxon>Dinophyceae</taxon>
        <taxon>Suessiales</taxon>
        <taxon>Symbiodiniaceae</taxon>
        <taxon>Symbiodinium</taxon>
    </lineage>
</organism>
<dbReference type="AlphaFoldDB" id="A0A1Q9CJL5"/>
<dbReference type="OrthoDB" id="449406at2759"/>
<comment type="caution">
    <text evidence="2">The sequence shown here is derived from an EMBL/GenBank/DDBJ whole genome shotgun (WGS) entry which is preliminary data.</text>
</comment>
<feature type="non-terminal residue" evidence="2">
    <location>
        <position position="138"/>
    </location>
</feature>
<evidence type="ECO:0000313" key="3">
    <source>
        <dbReference type="Proteomes" id="UP000186817"/>
    </source>
</evidence>
<evidence type="ECO:0000313" key="2">
    <source>
        <dbReference type="EMBL" id="OLP83104.1"/>
    </source>
</evidence>
<accession>A0A1Q9CJL5</accession>
<reference evidence="2 3" key="1">
    <citation type="submission" date="2016-02" db="EMBL/GenBank/DDBJ databases">
        <title>Genome analysis of coral dinoflagellate symbionts highlights evolutionary adaptations to a symbiotic lifestyle.</title>
        <authorList>
            <person name="Aranda M."/>
            <person name="Li Y."/>
            <person name="Liew Y.J."/>
            <person name="Baumgarten S."/>
            <person name="Simakov O."/>
            <person name="Wilson M."/>
            <person name="Piel J."/>
            <person name="Ashoor H."/>
            <person name="Bougouffa S."/>
            <person name="Bajic V.B."/>
            <person name="Ryu T."/>
            <person name="Ravasi T."/>
            <person name="Bayer T."/>
            <person name="Micklem G."/>
            <person name="Kim H."/>
            <person name="Bhak J."/>
            <person name="Lajeunesse T.C."/>
            <person name="Voolstra C.R."/>
        </authorList>
    </citation>
    <scope>NUCLEOTIDE SEQUENCE [LARGE SCALE GENOMIC DNA]</scope>
    <source>
        <strain evidence="2 3">CCMP2467</strain>
    </source>
</reference>
<protein>
    <submittedName>
        <fullName evidence="2">Uncharacterized protein</fullName>
    </submittedName>
</protein>
<dbReference type="EMBL" id="LSRX01001140">
    <property type="protein sequence ID" value="OLP83104.1"/>
    <property type="molecule type" value="Genomic_DNA"/>
</dbReference>
<proteinExistence type="predicted"/>
<gene>
    <name evidence="2" type="ORF">AK812_SmicGene36168</name>
</gene>
<sequence>MELMKAWLVSMVLMFGLQAAGVSDEPMLQSLLGSVEEKRQWYRERAAGKEYYELNNNPSLSVDEVAPLYSKSRAEVKLPVAMGTLQVVQRAQESLPVAEWAKGTSLTWLPPDRCFEVLADFQKLQHTLTAEHIFLPPE</sequence>
<feature type="chain" id="PRO_5012683528" evidence="1">
    <location>
        <begin position="20"/>
        <end position="138"/>
    </location>
</feature>